<dbReference type="AlphaFoldDB" id="A0A1D8GDA8"/>
<dbReference type="RefSeq" id="WP_069974453.1">
    <property type="nucleotide sequence ID" value="NZ_CP017269.1"/>
</dbReference>
<keyword evidence="6 8" id="KW-1133">Transmembrane helix</keyword>
<feature type="transmembrane region" description="Helical" evidence="8">
    <location>
        <begin position="161"/>
        <end position="179"/>
    </location>
</feature>
<keyword evidence="5 8" id="KW-0812">Transmembrane</keyword>
<dbReference type="KEGG" id="gfe:Gferi_04540"/>
<keyword evidence="7 8" id="KW-0472">Membrane</keyword>
<sequence length="533" mass="59162">MKDNNNEINTLEGENHSQKKFGLRWGVIIAPVSIFAALIVLGFTDSSAFLKVLWGIFEKLMVSLGWLVDLGCLSFVIFLAVLCFHPVGKIKFGGKDAKPRYSTWNWWAISICAGIGTGIVFWAAPEPLLFSMEPAPGVEMIAGSRDAIIWAMRTSFLHWTFTPYAIYITIGVIVGYAYYNMRKPYNISSGFVPMIGDKALGNTFSTTVDALTVFAITGGVAGSLGYGLLQIGSGLKYVFGIEPGPVVWVGIAMIIIVAYNISSISGLDKGIKWLSDKNAWAFIVFMIFALIFGPTSYILNLTTQSMGAFLNNFLEAMTFTDPFPDSGLWPQWWDMYWFVDWLSFGPIVGLFLIKLCYGRTIREFIVVNWLLPSVFGMIWFGVFGGLTLNAQFNLGYDLYGFMQANGLESVMLKIFDFLPLATILRPLMIILIILSFVTLADSMTSTVSLMTLKNNMNVKEAPAVIKLCWGLLMGLTSIIFVLNGGLEGIKVVKTLAGFPILFIEIAMMVGFIVYMYNKPKEEIEEKVEKSEVV</sequence>
<evidence type="ECO:0000256" key="1">
    <source>
        <dbReference type="ARBA" id="ARBA00004651"/>
    </source>
</evidence>
<feature type="transmembrane region" description="Helical" evidence="8">
    <location>
        <begin position="200"/>
        <end position="226"/>
    </location>
</feature>
<dbReference type="EMBL" id="CP017269">
    <property type="protein sequence ID" value="AOT68887.1"/>
    <property type="molecule type" value="Genomic_DNA"/>
</dbReference>
<keyword evidence="4" id="KW-1003">Cell membrane</keyword>
<name>A0A1D8GDA8_9FIRM</name>
<feature type="transmembrane region" description="Helical" evidence="8">
    <location>
        <begin position="369"/>
        <end position="392"/>
    </location>
</feature>
<feature type="transmembrane region" description="Helical" evidence="8">
    <location>
        <begin position="335"/>
        <end position="357"/>
    </location>
</feature>
<keyword evidence="10" id="KW-1185">Reference proteome</keyword>
<feature type="transmembrane region" description="Helical" evidence="8">
    <location>
        <begin position="417"/>
        <end position="440"/>
    </location>
</feature>
<reference evidence="9 10" key="1">
    <citation type="submission" date="2016-09" db="EMBL/GenBank/DDBJ databases">
        <title>Genomic analysis reveals versatility of anaerobic energy metabolism of Geosporobacter ferrireducens IRF9 of phylum Firmicutes.</title>
        <authorList>
            <person name="Kim S.-J."/>
        </authorList>
    </citation>
    <scope>NUCLEOTIDE SEQUENCE [LARGE SCALE GENOMIC DNA]</scope>
    <source>
        <strain evidence="9 10">IRF9</strain>
    </source>
</reference>
<evidence type="ECO:0000256" key="5">
    <source>
        <dbReference type="ARBA" id="ARBA00022692"/>
    </source>
</evidence>
<proteinExistence type="inferred from homology"/>
<evidence type="ECO:0000256" key="6">
    <source>
        <dbReference type="ARBA" id="ARBA00022989"/>
    </source>
</evidence>
<feature type="transmembrane region" description="Helical" evidence="8">
    <location>
        <begin position="461"/>
        <end position="482"/>
    </location>
</feature>
<feature type="transmembrane region" description="Helical" evidence="8">
    <location>
        <begin position="494"/>
        <end position="516"/>
    </location>
</feature>
<feature type="transmembrane region" description="Helical" evidence="8">
    <location>
        <begin position="246"/>
        <end position="267"/>
    </location>
</feature>
<accession>A0A1D8GDA8</accession>
<keyword evidence="3" id="KW-0813">Transport</keyword>
<comment type="similarity">
    <text evidence="2">Belongs to the BCCT transporter (TC 2.A.15) family.</text>
</comment>
<feature type="transmembrane region" description="Helical" evidence="8">
    <location>
        <begin position="64"/>
        <end position="84"/>
    </location>
</feature>
<evidence type="ECO:0000256" key="4">
    <source>
        <dbReference type="ARBA" id="ARBA00022475"/>
    </source>
</evidence>
<gene>
    <name evidence="9" type="ORF">Gferi_04540</name>
</gene>
<dbReference type="STRING" id="1424294.Gferi_04540"/>
<dbReference type="InterPro" id="IPR000060">
    <property type="entry name" value="BCCT_transptr"/>
</dbReference>
<evidence type="ECO:0000256" key="3">
    <source>
        <dbReference type="ARBA" id="ARBA00022448"/>
    </source>
</evidence>
<feature type="transmembrane region" description="Helical" evidence="8">
    <location>
        <begin position="279"/>
        <end position="299"/>
    </location>
</feature>
<dbReference type="Pfam" id="PF02028">
    <property type="entry name" value="BCCT"/>
    <property type="match status" value="1"/>
</dbReference>
<comment type="subcellular location">
    <subcellularLocation>
        <location evidence="1">Cell membrane</location>
        <topology evidence="1">Multi-pass membrane protein</topology>
    </subcellularLocation>
</comment>
<evidence type="ECO:0000313" key="10">
    <source>
        <dbReference type="Proteomes" id="UP000095743"/>
    </source>
</evidence>
<protein>
    <submittedName>
        <fullName evidence="9">BCCT transporter</fullName>
    </submittedName>
</protein>
<dbReference type="OrthoDB" id="9775735at2"/>
<dbReference type="GO" id="GO:0022857">
    <property type="term" value="F:transmembrane transporter activity"/>
    <property type="evidence" value="ECO:0007669"/>
    <property type="project" value="InterPro"/>
</dbReference>
<feature type="transmembrane region" description="Helical" evidence="8">
    <location>
        <begin position="21"/>
        <end position="44"/>
    </location>
</feature>
<evidence type="ECO:0000313" key="9">
    <source>
        <dbReference type="EMBL" id="AOT68887.1"/>
    </source>
</evidence>
<evidence type="ECO:0000256" key="7">
    <source>
        <dbReference type="ARBA" id="ARBA00023136"/>
    </source>
</evidence>
<dbReference type="Proteomes" id="UP000095743">
    <property type="component" value="Chromosome"/>
</dbReference>
<dbReference type="PANTHER" id="PTHR30047:SF7">
    <property type="entry name" value="HIGH-AFFINITY CHOLINE TRANSPORT PROTEIN"/>
    <property type="match status" value="1"/>
</dbReference>
<dbReference type="PANTHER" id="PTHR30047">
    <property type="entry name" value="HIGH-AFFINITY CHOLINE TRANSPORT PROTEIN-RELATED"/>
    <property type="match status" value="1"/>
</dbReference>
<feature type="transmembrane region" description="Helical" evidence="8">
    <location>
        <begin position="104"/>
        <end position="124"/>
    </location>
</feature>
<dbReference type="GO" id="GO:0005886">
    <property type="term" value="C:plasma membrane"/>
    <property type="evidence" value="ECO:0007669"/>
    <property type="project" value="UniProtKB-SubCell"/>
</dbReference>
<evidence type="ECO:0000256" key="8">
    <source>
        <dbReference type="SAM" id="Phobius"/>
    </source>
</evidence>
<evidence type="ECO:0000256" key="2">
    <source>
        <dbReference type="ARBA" id="ARBA00005658"/>
    </source>
</evidence>
<organism evidence="9 10">
    <name type="scientific">Geosporobacter ferrireducens</name>
    <dbReference type="NCBI Taxonomy" id="1424294"/>
    <lineage>
        <taxon>Bacteria</taxon>
        <taxon>Bacillati</taxon>
        <taxon>Bacillota</taxon>
        <taxon>Clostridia</taxon>
        <taxon>Peptostreptococcales</taxon>
        <taxon>Thermotaleaceae</taxon>
        <taxon>Geosporobacter</taxon>
    </lineage>
</organism>